<reference evidence="3 4" key="1">
    <citation type="submission" date="2017-11" db="EMBL/GenBank/DDBJ databases">
        <title>The genome of Rhizophagus clarus HR1 reveals common genetic basis of auxotrophy among arbuscular mycorrhizal fungi.</title>
        <authorList>
            <person name="Kobayashi Y."/>
        </authorList>
    </citation>
    <scope>NUCLEOTIDE SEQUENCE [LARGE SCALE GENOMIC DNA]</scope>
    <source>
        <strain evidence="3 4">HR1</strain>
    </source>
</reference>
<evidence type="ECO:0000256" key="1">
    <source>
        <dbReference type="SAM" id="MobiDB-lite"/>
    </source>
</evidence>
<dbReference type="AlphaFoldDB" id="A0A2Z6QRG3"/>
<evidence type="ECO:0000313" key="4">
    <source>
        <dbReference type="Proteomes" id="UP000247702"/>
    </source>
</evidence>
<comment type="caution">
    <text evidence="3">The sequence shown here is derived from an EMBL/GenBank/DDBJ whole genome shotgun (WGS) entry which is preliminary data.</text>
</comment>
<feature type="signal peptide" evidence="2">
    <location>
        <begin position="1"/>
        <end position="20"/>
    </location>
</feature>
<evidence type="ECO:0000256" key="2">
    <source>
        <dbReference type="SAM" id="SignalP"/>
    </source>
</evidence>
<dbReference type="Proteomes" id="UP000247702">
    <property type="component" value="Unassembled WGS sequence"/>
</dbReference>
<feature type="chain" id="PRO_5016451721" evidence="2">
    <location>
        <begin position="21"/>
        <end position="94"/>
    </location>
</feature>
<accession>A0A2Z6QRG3</accession>
<feature type="compositionally biased region" description="Low complexity" evidence="1">
    <location>
        <begin position="60"/>
        <end position="76"/>
    </location>
</feature>
<dbReference type="EMBL" id="BEXD01001158">
    <property type="protein sequence ID" value="GBB92640.1"/>
    <property type="molecule type" value="Genomic_DNA"/>
</dbReference>
<feature type="region of interest" description="Disordered" evidence="1">
    <location>
        <begin position="50"/>
        <end position="94"/>
    </location>
</feature>
<proteinExistence type="predicted"/>
<gene>
    <name evidence="3" type="ORF">RclHR1_02040002</name>
</gene>
<evidence type="ECO:0000313" key="3">
    <source>
        <dbReference type="EMBL" id="GBB92640.1"/>
    </source>
</evidence>
<name>A0A2Z6QRG3_9GLOM</name>
<organism evidence="3 4">
    <name type="scientific">Rhizophagus clarus</name>
    <dbReference type="NCBI Taxonomy" id="94130"/>
    <lineage>
        <taxon>Eukaryota</taxon>
        <taxon>Fungi</taxon>
        <taxon>Fungi incertae sedis</taxon>
        <taxon>Mucoromycota</taxon>
        <taxon>Glomeromycotina</taxon>
        <taxon>Glomeromycetes</taxon>
        <taxon>Glomerales</taxon>
        <taxon>Glomeraceae</taxon>
        <taxon>Rhizophagus</taxon>
    </lineage>
</organism>
<sequence>MTRLFLCILLDFSASERSLSLSFFGNQYPKNNESFSERVCQLEDEAKKYGKVGAEPPIASTSGTSESTKTSESPESLIDKPEPSNKKASSTSQA</sequence>
<protein>
    <submittedName>
        <fullName evidence="3">Uncharacterized protein</fullName>
    </submittedName>
</protein>
<keyword evidence="2" id="KW-0732">Signal</keyword>
<keyword evidence="4" id="KW-1185">Reference proteome</keyword>